<name>A0AAD9NY65_RIDPI</name>
<dbReference type="InterPro" id="IPR008709">
    <property type="entry name" value="Neurochondrin"/>
</dbReference>
<accession>A0AAD9NY65</accession>
<evidence type="ECO:0000313" key="2">
    <source>
        <dbReference type="EMBL" id="KAK2184602.1"/>
    </source>
</evidence>
<dbReference type="EMBL" id="JAODUO010000259">
    <property type="protein sequence ID" value="KAK2184602.1"/>
    <property type="molecule type" value="Genomic_DNA"/>
</dbReference>
<protein>
    <recommendedName>
        <fullName evidence="4">Neurochondrin</fullName>
    </recommendedName>
</protein>
<evidence type="ECO:0000256" key="1">
    <source>
        <dbReference type="ARBA" id="ARBA00006927"/>
    </source>
</evidence>
<organism evidence="2 3">
    <name type="scientific">Ridgeia piscesae</name>
    <name type="common">Tubeworm</name>
    <dbReference type="NCBI Taxonomy" id="27915"/>
    <lineage>
        <taxon>Eukaryota</taxon>
        <taxon>Metazoa</taxon>
        <taxon>Spiralia</taxon>
        <taxon>Lophotrochozoa</taxon>
        <taxon>Annelida</taxon>
        <taxon>Polychaeta</taxon>
        <taxon>Sedentaria</taxon>
        <taxon>Canalipalpata</taxon>
        <taxon>Sabellida</taxon>
        <taxon>Siboglinidae</taxon>
        <taxon>Ridgeia</taxon>
    </lineage>
</organism>
<keyword evidence="3" id="KW-1185">Reference proteome</keyword>
<reference evidence="2" key="1">
    <citation type="journal article" date="2023" name="Mol. Biol. Evol.">
        <title>Third-Generation Sequencing Reveals the Adaptive Role of the Epigenome in Three Deep-Sea Polychaetes.</title>
        <authorList>
            <person name="Perez M."/>
            <person name="Aroh O."/>
            <person name="Sun Y."/>
            <person name="Lan Y."/>
            <person name="Juniper S.K."/>
            <person name="Young C.R."/>
            <person name="Angers B."/>
            <person name="Qian P.Y."/>
        </authorList>
    </citation>
    <scope>NUCLEOTIDE SEQUENCE</scope>
    <source>
        <strain evidence="2">R07B-5</strain>
    </source>
</reference>
<comment type="caution">
    <text evidence="2">The sequence shown here is derived from an EMBL/GenBank/DDBJ whole genome shotgun (WGS) entry which is preliminary data.</text>
</comment>
<dbReference type="GO" id="GO:0030425">
    <property type="term" value="C:dendrite"/>
    <property type="evidence" value="ECO:0007669"/>
    <property type="project" value="TreeGrafter"/>
</dbReference>
<evidence type="ECO:0008006" key="4">
    <source>
        <dbReference type="Google" id="ProtNLM"/>
    </source>
</evidence>
<comment type="similarity">
    <text evidence="1">Belongs to the neurochondrin family.</text>
</comment>
<gene>
    <name evidence="2" type="ORF">NP493_258g02016</name>
</gene>
<dbReference type="Pfam" id="PF05536">
    <property type="entry name" value="Neurochondrin"/>
    <property type="match status" value="1"/>
</dbReference>
<dbReference type="GO" id="GO:0031175">
    <property type="term" value="P:neuron projection development"/>
    <property type="evidence" value="ECO:0007669"/>
    <property type="project" value="TreeGrafter"/>
</dbReference>
<proteinExistence type="inferred from homology"/>
<dbReference type="Proteomes" id="UP001209878">
    <property type="component" value="Unassembled WGS sequence"/>
</dbReference>
<dbReference type="AlphaFoldDB" id="A0AAD9NY65"/>
<dbReference type="GO" id="GO:0048168">
    <property type="term" value="P:regulation of neuronal synaptic plasticity"/>
    <property type="evidence" value="ECO:0007669"/>
    <property type="project" value="TreeGrafter"/>
</dbReference>
<sequence>MLLTKLATDFQHAQELVEELTHSEWVDDVYTTLLHLLQSRLGQKEREAAIEVSALLVNLLGVEWALEKEGESKTFVLLLIHLVCVEVRMTLEDLNPAQDQPIRRRTDITVSLQIASLGSLLSACYSVLEAMIGHMTSASTLALDQAQVEQVHAAMVGAFNAVLYFLSQCQGQVDDQDTRLTESQMTLYPVVLASVRVLGSWIAEETLAL</sequence>
<dbReference type="PANTHER" id="PTHR13109">
    <property type="entry name" value="NEUROCHONDRIN"/>
    <property type="match status" value="1"/>
</dbReference>
<evidence type="ECO:0000313" key="3">
    <source>
        <dbReference type="Proteomes" id="UP001209878"/>
    </source>
</evidence>
<dbReference type="PANTHER" id="PTHR13109:SF7">
    <property type="entry name" value="NEUROCHONDRIN"/>
    <property type="match status" value="1"/>
</dbReference>